<dbReference type="PROSITE" id="PS51186">
    <property type="entry name" value="GNAT"/>
    <property type="match status" value="1"/>
</dbReference>
<dbReference type="InterPro" id="IPR050680">
    <property type="entry name" value="YpeA/RimI_acetyltransf"/>
</dbReference>
<dbReference type="InterPro" id="IPR000182">
    <property type="entry name" value="GNAT_dom"/>
</dbReference>
<keyword evidence="1" id="KW-0808">Transferase</keyword>
<evidence type="ECO:0000259" key="3">
    <source>
        <dbReference type="PROSITE" id="PS51186"/>
    </source>
</evidence>
<evidence type="ECO:0000256" key="1">
    <source>
        <dbReference type="ARBA" id="ARBA00022679"/>
    </source>
</evidence>
<dbReference type="InterPro" id="IPR016181">
    <property type="entry name" value="Acyl_CoA_acyltransferase"/>
</dbReference>
<gene>
    <name evidence="4" type="ORF">JOC86_004073</name>
</gene>
<dbReference type="SUPFAM" id="SSF55729">
    <property type="entry name" value="Acyl-CoA N-acyltransferases (Nat)"/>
    <property type="match status" value="1"/>
</dbReference>
<feature type="domain" description="N-acetyltransferase" evidence="3">
    <location>
        <begin position="1"/>
        <end position="165"/>
    </location>
</feature>
<proteinExistence type="predicted"/>
<dbReference type="EMBL" id="JAFBDZ010000004">
    <property type="protein sequence ID" value="MBM7587500.1"/>
    <property type="molecule type" value="Genomic_DNA"/>
</dbReference>
<reference evidence="4 5" key="1">
    <citation type="submission" date="2021-01" db="EMBL/GenBank/DDBJ databases">
        <title>Genomic Encyclopedia of Type Strains, Phase IV (KMG-IV): sequencing the most valuable type-strain genomes for metagenomic binning, comparative biology and taxonomic classification.</title>
        <authorList>
            <person name="Goeker M."/>
        </authorList>
    </citation>
    <scope>NUCLEOTIDE SEQUENCE [LARGE SCALE GENOMIC DNA]</scope>
    <source>
        <strain evidence="4 5">DSM 24834</strain>
    </source>
</reference>
<dbReference type="PANTHER" id="PTHR43420:SF44">
    <property type="entry name" value="ACETYLTRANSFERASE YPEA"/>
    <property type="match status" value="1"/>
</dbReference>
<dbReference type="RefSeq" id="WP_205174652.1">
    <property type="nucleotide sequence ID" value="NZ_JAFBDZ010000004.1"/>
</dbReference>
<dbReference type="PANTHER" id="PTHR43420">
    <property type="entry name" value="ACETYLTRANSFERASE"/>
    <property type="match status" value="1"/>
</dbReference>
<dbReference type="Pfam" id="PF00583">
    <property type="entry name" value="Acetyltransf_1"/>
    <property type="match status" value="1"/>
</dbReference>
<comment type="caution">
    <text evidence="4">The sequence shown here is derived from an EMBL/GenBank/DDBJ whole genome shotgun (WGS) entry which is preliminary data.</text>
</comment>
<evidence type="ECO:0000256" key="2">
    <source>
        <dbReference type="ARBA" id="ARBA00023315"/>
    </source>
</evidence>
<evidence type="ECO:0000313" key="5">
    <source>
        <dbReference type="Proteomes" id="UP001646157"/>
    </source>
</evidence>
<keyword evidence="2" id="KW-0012">Acyltransferase</keyword>
<accession>A0ABS2NI66</accession>
<protein>
    <submittedName>
        <fullName evidence="4">Ribosomal protein S18 acetylase RimI-like enzyme</fullName>
    </submittedName>
</protein>
<dbReference type="Proteomes" id="UP001646157">
    <property type="component" value="Unassembled WGS sequence"/>
</dbReference>
<keyword evidence="5" id="KW-1185">Reference proteome</keyword>
<organism evidence="4 5">
    <name type="scientific">Rossellomorea pakistanensis</name>
    <dbReference type="NCBI Taxonomy" id="992288"/>
    <lineage>
        <taxon>Bacteria</taxon>
        <taxon>Bacillati</taxon>
        <taxon>Bacillota</taxon>
        <taxon>Bacilli</taxon>
        <taxon>Bacillales</taxon>
        <taxon>Bacillaceae</taxon>
        <taxon>Rossellomorea</taxon>
    </lineage>
</organism>
<sequence length="165" mass="19424">MKIVPFKVEGPYFYKTIELYGFLFGADPIAMKKQFQLHSQYPNFEGYLMIKDDQVAGYIYGYTSVRGQYYHDLLANHLHPYTGWVKDCMELAELGVHPRYRRQGIAKQLIQILCQNRREKTAVLTVRKNNTNAILFYQKQGWMIIRVGFYPNVPQEFIIMGKVLK</sequence>
<dbReference type="Gene3D" id="3.40.630.30">
    <property type="match status" value="1"/>
</dbReference>
<evidence type="ECO:0000313" key="4">
    <source>
        <dbReference type="EMBL" id="MBM7587500.1"/>
    </source>
</evidence>
<name>A0ABS2NI66_9BACI</name>
<dbReference type="CDD" id="cd04301">
    <property type="entry name" value="NAT_SF"/>
    <property type="match status" value="1"/>
</dbReference>